<dbReference type="GO" id="GO:0140078">
    <property type="term" value="F:class I DNA-(apurinic or apyrimidinic site) endonuclease activity"/>
    <property type="evidence" value="ECO:0007669"/>
    <property type="project" value="UniProtKB-EC"/>
</dbReference>
<evidence type="ECO:0000256" key="9">
    <source>
        <dbReference type="ARBA" id="ARBA00023125"/>
    </source>
</evidence>
<dbReference type="Gene3D" id="1.10.1670.10">
    <property type="entry name" value="Helix-hairpin-Helix base-excision DNA repair enzymes (C-terminal)"/>
    <property type="match status" value="1"/>
</dbReference>
<dbReference type="InterPro" id="IPR003265">
    <property type="entry name" value="HhH-GPD_domain"/>
</dbReference>
<evidence type="ECO:0000259" key="13">
    <source>
        <dbReference type="SMART" id="SM00478"/>
    </source>
</evidence>
<keyword evidence="5" id="KW-0227">DNA damage</keyword>
<dbReference type="NCBIfam" id="TIGR01083">
    <property type="entry name" value="nth"/>
    <property type="match status" value="1"/>
</dbReference>
<dbReference type="GO" id="GO:0051539">
    <property type="term" value="F:4 iron, 4 sulfur cluster binding"/>
    <property type="evidence" value="ECO:0007669"/>
    <property type="project" value="UniProtKB-KW"/>
</dbReference>
<keyword evidence="4" id="KW-0479">Metal-binding</keyword>
<evidence type="ECO:0000256" key="8">
    <source>
        <dbReference type="ARBA" id="ARBA00023014"/>
    </source>
</evidence>
<keyword evidence="10" id="KW-0234">DNA repair</keyword>
<protein>
    <submittedName>
        <fullName evidence="14">Endonuclease III</fullName>
        <ecNumber evidence="14">4.2.99.18</ecNumber>
    </submittedName>
</protein>
<dbReference type="InterPro" id="IPR004036">
    <property type="entry name" value="Endonuclease-III-like_CS2"/>
</dbReference>
<accession>A0A3B0RCU6</accession>
<dbReference type="PROSITE" id="PS01155">
    <property type="entry name" value="ENDONUCLEASE_III_2"/>
    <property type="match status" value="1"/>
</dbReference>
<dbReference type="FunFam" id="1.10.1670.10:FF:000001">
    <property type="entry name" value="Endonuclease III"/>
    <property type="match status" value="1"/>
</dbReference>
<sequence>MKIEKKVLKILDALKEAMPGAKVELDFKTPLELLIATMLSAQCTDKRVNIVTPALFKRYIDAAAFADADQAELENLISSINFFRNKVRAIKAAATIIRDELSGLVPDNLEGLTRLPGVGRKTANIVLAQAFGVPAIGVDTHAKRVAARLGLTANTNPDKIEADLCALIPRDRWIEANTLIILHGRRTCKAKRPLCAQCPIIELCDFDSKVI</sequence>
<dbReference type="SUPFAM" id="SSF48150">
    <property type="entry name" value="DNA-glycosylase"/>
    <property type="match status" value="1"/>
</dbReference>
<dbReference type="InterPro" id="IPR023170">
    <property type="entry name" value="HhH_base_excis_C"/>
</dbReference>
<dbReference type="InterPro" id="IPR011257">
    <property type="entry name" value="DNA_glycosylase"/>
</dbReference>
<dbReference type="HAMAP" id="MF_00942">
    <property type="entry name" value="Nth"/>
    <property type="match status" value="1"/>
</dbReference>
<evidence type="ECO:0000256" key="6">
    <source>
        <dbReference type="ARBA" id="ARBA00022801"/>
    </source>
</evidence>
<keyword evidence="9" id="KW-0238">DNA-binding</keyword>
<reference evidence="14" key="1">
    <citation type="submission" date="2018-06" db="EMBL/GenBank/DDBJ databases">
        <authorList>
            <person name="Zhirakovskaya E."/>
        </authorList>
    </citation>
    <scope>NUCLEOTIDE SEQUENCE</scope>
</reference>
<comment type="similarity">
    <text evidence="2">Belongs to the Nth/MutY family.</text>
</comment>
<keyword evidence="3" id="KW-0004">4Fe-4S</keyword>
<organism evidence="14">
    <name type="scientific">hydrothermal vent metagenome</name>
    <dbReference type="NCBI Taxonomy" id="652676"/>
    <lineage>
        <taxon>unclassified sequences</taxon>
        <taxon>metagenomes</taxon>
        <taxon>ecological metagenomes</taxon>
    </lineage>
</organism>
<proteinExistence type="inferred from homology"/>
<dbReference type="PANTHER" id="PTHR10359:SF18">
    <property type="entry name" value="ENDONUCLEASE III"/>
    <property type="match status" value="1"/>
</dbReference>
<dbReference type="Pfam" id="PF00730">
    <property type="entry name" value="HhH-GPD"/>
    <property type="match status" value="1"/>
</dbReference>
<dbReference type="EC" id="4.2.99.18" evidence="14"/>
<gene>
    <name evidence="14" type="ORF">MNBD_DELTA01-1159</name>
</gene>
<dbReference type="SMART" id="SM00478">
    <property type="entry name" value="ENDO3c"/>
    <property type="match status" value="1"/>
</dbReference>
<keyword evidence="14" id="KW-0255">Endonuclease</keyword>
<keyword evidence="11 14" id="KW-0456">Lyase</keyword>
<evidence type="ECO:0000256" key="12">
    <source>
        <dbReference type="ARBA" id="ARBA00023295"/>
    </source>
</evidence>
<name>A0A3B0RCU6_9ZZZZ</name>
<keyword evidence="7" id="KW-0408">Iron</keyword>
<dbReference type="PANTHER" id="PTHR10359">
    <property type="entry name" value="A/G-SPECIFIC ADENINE GLYCOSYLASE/ENDONUCLEASE III"/>
    <property type="match status" value="1"/>
</dbReference>
<evidence type="ECO:0000256" key="5">
    <source>
        <dbReference type="ARBA" id="ARBA00022763"/>
    </source>
</evidence>
<evidence type="ECO:0000256" key="10">
    <source>
        <dbReference type="ARBA" id="ARBA00023204"/>
    </source>
</evidence>
<evidence type="ECO:0000313" key="14">
    <source>
        <dbReference type="EMBL" id="VAV82493.1"/>
    </source>
</evidence>
<evidence type="ECO:0000256" key="4">
    <source>
        <dbReference type="ARBA" id="ARBA00022723"/>
    </source>
</evidence>
<dbReference type="InterPro" id="IPR005759">
    <property type="entry name" value="Nth"/>
</dbReference>
<dbReference type="AlphaFoldDB" id="A0A3B0RCU6"/>
<keyword evidence="8" id="KW-0411">Iron-sulfur</keyword>
<evidence type="ECO:0000256" key="3">
    <source>
        <dbReference type="ARBA" id="ARBA00022485"/>
    </source>
</evidence>
<dbReference type="GO" id="GO:0046872">
    <property type="term" value="F:metal ion binding"/>
    <property type="evidence" value="ECO:0007669"/>
    <property type="project" value="UniProtKB-KW"/>
</dbReference>
<comment type="cofactor">
    <cofactor evidence="1">
        <name>[4Fe-4S] cluster</name>
        <dbReference type="ChEBI" id="CHEBI:49883"/>
    </cofactor>
</comment>
<dbReference type="GO" id="GO:0006285">
    <property type="term" value="P:base-excision repair, AP site formation"/>
    <property type="evidence" value="ECO:0007669"/>
    <property type="project" value="TreeGrafter"/>
</dbReference>
<keyword evidence="14" id="KW-0540">Nuclease</keyword>
<dbReference type="GO" id="GO:0019104">
    <property type="term" value="F:DNA N-glycosylase activity"/>
    <property type="evidence" value="ECO:0007669"/>
    <property type="project" value="TreeGrafter"/>
</dbReference>
<evidence type="ECO:0000256" key="7">
    <source>
        <dbReference type="ARBA" id="ARBA00023004"/>
    </source>
</evidence>
<evidence type="ECO:0000256" key="11">
    <source>
        <dbReference type="ARBA" id="ARBA00023239"/>
    </source>
</evidence>
<keyword evidence="12" id="KW-0326">Glycosidase</keyword>
<dbReference type="FunFam" id="1.10.340.30:FF:000001">
    <property type="entry name" value="Endonuclease III"/>
    <property type="match status" value="1"/>
</dbReference>
<dbReference type="InterPro" id="IPR004035">
    <property type="entry name" value="Endouclease-III_FeS-bd_BS"/>
</dbReference>
<dbReference type="GO" id="GO:0003677">
    <property type="term" value="F:DNA binding"/>
    <property type="evidence" value="ECO:0007669"/>
    <property type="project" value="UniProtKB-KW"/>
</dbReference>
<dbReference type="CDD" id="cd00056">
    <property type="entry name" value="ENDO3c"/>
    <property type="match status" value="1"/>
</dbReference>
<dbReference type="Pfam" id="PF00633">
    <property type="entry name" value="HHH"/>
    <property type="match status" value="1"/>
</dbReference>
<keyword evidence="6" id="KW-0378">Hydrolase</keyword>
<dbReference type="Gene3D" id="1.10.340.30">
    <property type="entry name" value="Hypothetical protein, domain 2"/>
    <property type="match status" value="1"/>
</dbReference>
<dbReference type="PROSITE" id="PS00764">
    <property type="entry name" value="ENDONUCLEASE_III_1"/>
    <property type="match status" value="1"/>
</dbReference>
<feature type="domain" description="HhH-GPD" evidence="13">
    <location>
        <begin position="39"/>
        <end position="186"/>
    </location>
</feature>
<dbReference type="InterPro" id="IPR000445">
    <property type="entry name" value="HhH_motif"/>
</dbReference>
<dbReference type="EMBL" id="UOEA01000020">
    <property type="protein sequence ID" value="VAV82493.1"/>
    <property type="molecule type" value="Genomic_DNA"/>
</dbReference>
<dbReference type="PIRSF" id="PIRSF001435">
    <property type="entry name" value="Nth"/>
    <property type="match status" value="1"/>
</dbReference>
<evidence type="ECO:0000256" key="1">
    <source>
        <dbReference type="ARBA" id="ARBA00001966"/>
    </source>
</evidence>
<evidence type="ECO:0000256" key="2">
    <source>
        <dbReference type="ARBA" id="ARBA00008343"/>
    </source>
</evidence>